<gene>
    <name evidence="3" type="ORF">U14_01260</name>
</gene>
<dbReference type="Proteomes" id="UP000030700">
    <property type="component" value="Unassembled WGS sequence"/>
</dbReference>
<dbReference type="HOGENOM" id="CLU_1465499_0_0_0"/>
<name>A0A0S6VXA5_9BACT</name>
<reference evidence="3" key="1">
    <citation type="journal article" date="2015" name="PeerJ">
        <title>First genomic representation of candidate bacterial phylum KSB3 points to enhanced environmental sensing as a trigger of wastewater bulking.</title>
        <authorList>
            <person name="Sekiguchi Y."/>
            <person name="Ohashi A."/>
            <person name="Parks D.H."/>
            <person name="Yamauchi T."/>
            <person name="Tyson G.W."/>
            <person name="Hugenholtz P."/>
        </authorList>
    </citation>
    <scope>NUCLEOTIDE SEQUENCE [LARGE SCALE GENOMIC DNA]</scope>
</reference>
<dbReference type="STRING" id="1499966.U14_01260"/>
<keyword evidence="1" id="KW-0812">Transmembrane</keyword>
<dbReference type="InterPro" id="IPR049052">
    <property type="entry name" value="nSTAND1"/>
</dbReference>
<keyword evidence="1" id="KW-1133">Transmembrane helix</keyword>
<feature type="transmembrane region" description="Helical" evidence="1">
    <location>
        <begin position="159"/>
        <end position="181"/>
    </location>
</feature>
<protein>
    <submittedName>
        <fullName evidence="3">WD-40 repeat protein</fullName>
    </submittedName>
</protein>
<proteinExistence type="predicted"/>
<dbReference type="AlphaFoldDB" id="A0A0S6VXA5"/>
<accession>A0A0S6VXA5</accession>
<dbReference type="Pfam" id="PF20703">
    <property type="entry name" value="nSTAND1"/>
    <property type="match status" value="1"/>
</dbReference>
<keyword evidence="1" id="KW-0472">Membrane</keyword>
<evidence type="ECO:0000256" key="1">
    <source>
        <dbReference type="SAM" id="Phobius"/>
    </source>
</evidence>
<sequence>MQLVRPGEGTEDFRRIATRSELGEDLWRLTIKLAHARLVVTNRQIHASSGQSVETVEIVHEALLRHWERLRDWRETERHFRAWQERVRSIMQQSQAQAKQGWQLFERQYDRDFVLRGKSLKEAKQWLKRKRTEVSADEQRFIAYCKRTLFWQGLQRKCLAAFVGIGLGVVYVILRSIFFWFTNK</sequence>
<dbReference type="EMBL" id="DF820455">
    <property type="protein sequence ID" value="GAK50035.1"/>
    <property type="molecule type" value="Genomic_DNA"/>
</dbReference>
<evidence type="ECO:0000313" key="3">
    <source>
        <dbReference type="EMBL" id="GAK50035.1"/>
    </source>
</evidence>
<evidence type="ECO:0000259" key="2">
    <source>
        <dbReference type="Pfam" id="PF20703"/>
    </source>
</evidence>
<organism evidence="3">
    <name type="scientific">Candidatus Moduliflexus flocculans</name>
    <dbReference type="NCBI Taxonomy" id="1499966"/>
    <lineage>
        <taxon>Bacteria</taxon>
        <taxon>Candidatus Moduliflexota</taxon>
        <taxon>Candidatus Moduliflexia</taxon>
        <taxon>Candidatus Moduliflexales</taxon>
        <taxon>Candidatus Moduliflexaceae</taxon>
    </lineage>
</organism>
<keyword evidence="4" id="KW-1185">Reference proteome</keyword>
<evidence type="ECO:0000313" key="4">
    <source>
        <dbReference type="Proteomes" id="UP000030700"/>
    </source>
</evidence>
<feature type="domain" description="Novel STAND NTPase 1" evidence="2">
    <location>
        <begin position="2"/>
        <end position="99"/>
    </location>
</feature>